<organism evidence="2 3">
    <name type="scientific">Cirrhinus molitorella</name>
    <name type="common">mud carp</name>
    <dbReference type="NCBI Taxonomy" id="172907"/>
    <lineage>
        <taxon>Eukaryota</taxon>
        <taxon>Metazoa</taxon>
        <taxon>Chordata</taxon>
        <taxon>Craniata</taxon>
        <taxon>Vertebrata</taxon>
        <taxon>Euteleostomi</taxon>
        <taxon>Actinopterygii</taxon>
        <taxon>Neopterygii</taxon>
        <taxon>Teleostei</taxon>
        <taxon>Ostariophysi</taxon>
        <taxon>Cypriniformes</taxon>
        <taxon>Cyprinidae</taxon>
        <taxon>Labeoninae</taxon>
        <taxon>Labeonini</taxon>
        <taxon>Cirrhinus</taxon>
    </lineage>
</organism>
<evidence type="ECO:0000313" key="3">
    <source>
        <dbReference type="Proteomes" id="UP001187343"/>
    </source>
</evidence>
<feature type="region of interest" description="Disordered" evidence="1">
    <location>
        <begin position="165"/>
        <end position="184"/>
    </location>
</feature>
<dbReference type="Proteomes" id="UP001187343">
    <property type="component" value="Unassembled WGS sequence"/>
</dbReference>
<feature type="compositionally biased region" description="Polar residues" evidence="1">
    <location>
        <begin position="165"/>
        <end position="176"/>
    </location>
</feature>
<sequence>MPSTHRLHQPLPEHSSRLRRSGQPSPPSLPLFPLHCACSLQSNLLLSRQASVRLIWSFQVRRMEVKTEGNYGCEGDDGHEYTHKLVFIASVQEQHENSTKQDQPSVEKPLRRRSAKRHDRSEMGDRQRSGVEAHYYTSHTFDLRRREALIHLEAQEVACLVVGTQRRSSTPHQSPVHSPPKPTV</sequence>
<evidence type="ECO:0000256" key="1">
    <source>
        <dbReference type="SAM" id="MobiDB-lite"/>
    </source>
</evidence>
<gene>
    <name evidence="2" type="ORF">Q8A67_018359</name>
</gene>
<comment type="caution">
    <text evidence="2">The sequence shown here is derived from an EMBL/GenBank/DDBJ whole genome shotgun (WGS) entry which is preliminary data.</text>
</comment>
<accession>A0AA88PG31</accession>
<reference evidence="2" key="1">
    <citation type="submission" date="2023-08" db="EMBL/GenBank/DDBJ databases">
        <title>Chromosome-level Genome Assembly of mud carp (Cirrhinus molitorella).</title>
        <authorList>
            <person name="Liu H."/>
        </authorList>
    </citation>
    <scope>NUCLEOTIDE SEQUENCE</scope>
    <source>
        <strain evidence="2">Prfri</strain>
        <tissue evidence="2">Muscle</tissue>
    </source>
</reference>
<proteinExistence type="predicted"/>
<feature type="region of interest" description="Disordered" evidence="1">
    <location>
        <begin position="94"/>
        <end position="131"/>
    </location>
</feature>
<evidence type="ECO:0000313" key="2">
    <source>
        <dbReference type="EMBL" id="KAK2881091.1"/>
    </source>
</evidence>
<name>A0AA88PG31_9TELE</name>
<feature type="region of interest" description="Disordered" evidence="1">
    <location>
        <begin position="1"/>
        <end position="26"/>
    </location>
</feature>
<protein>
    <submittedName>
        <fullName evidence="2">Uncharacterized protein</fullName>
    </submittedName>
</protein>
<dbReference type="EMBL" id="JAUYZG010000018">
    <property type="protein sequence ID" value="KAK2881091.1"/>
    <property type="molecule type" value="Genomic_DNA"/>
</dbReference>
<keyword evidence="3" id="KW-1185">Reference proteome</keyword>
<feature type="compositionally biased region" description="Basic and acidic residues" evidence="1">
    <location>
        <begin position="119"/>
        <end position="131"/>
    </location>
</feature>
<dbReference type="AlphaFoldDB" id="A0AA88PG31"/>